<feature type="region of interest" description="Disordered" evidence="5">
    <location>
        <begin position="315"/>
        <end position="336"/>
    </location>
</feature>
<feature type="compositionally biased region" description="Basic and acidic residues" evidence="5">
    <location>
        <begin position="315"/>
        <end position="329"/>
    </location>
</feature>
<evidence type="ECO:0000256" key="5">
    <source>
        <dbReference type="SAM" id="MobiDB-lite"/>
    </source>
</evidence>
<dbReference type="InterPro" id="IPR050091">
    <property type="entry name" value="PKS_NRPS_Biosynth_Enz"/>
</dbReference>
<feature type="active site" description="Proton donor; for dehydratase activity" evidence="4">
    <location>
        <position position="423"/>
    </location>
</feature>
<protein>
    <submittedName>
        <fullName evidence="7">SDR family NAD(P)-dependent oxidoreductase</fullName>
    </submittedName>
</protein>
<dbReference type="InterPro" id="IPR049551">
    <property type="entry name" value="PKS_DH_C"/>
</dbReference>
<comment type="caution">
    <text evidence="7">The sequence shown here is derived from an EMBL/GenBank/DDBJ whole genome shotgun (WGS) entry which is preliminary data.</text>
</comment>
<dbReference type="InterPro" id="IPR036291">
    <property type="entry name" value="NAD(P)-bd_dom_sf"/>
</dbReference>
<evidence type="ECO:0000313" key="8">
    <source>
        <dbReference type="Proteomes" id="UP000400924"/>
    </source>
</evidence>
<keyword evidence="8" id="KW-1185">Reference proteome</keyword>
<dbReference type="GO" id="GO:0006633">
    <property type="term" value="P:fatty acid biosynthetic process"/>
    <property type="evidence" value="ECO:0007669"/>
    <property type="project" value="TreeGrafter"/>
</dbReference>
<name>A0A5N8XZ63_9ACTN</name>
<evidence type="ECO:0000256" key="2">
    <source>
        <dbReference type="ARBA" id="ARBA00022679"/>
    </source>
</evidence>
<feature type="region of interest" description="N-terminal hotdog fold" evidence="4">
    <location>
        <begin position="226"/>
        <end position="351"/>
    </location>
</feature>
<dbReference type="SUPFAM" id="SSF51735">
    <property type="entry name" value="NAD(P)-binding Rossmann-fold domains"/>
    <property type="match status" value="2"/>
</dbReference>
<comment type="pathway">
    <text evidence="1">Antibiotic biosynthesis.</text>
</comment>
<dbReference type="SMART" id="SM00826">
    <property type="entry name" value="PKS_DH"/>
    <property type="match status" value="1"/>
</dbReference>
<dbReference type="InterPro" id="IPR042104">
    <property type="entry name" value="PKS_dehydratase_sf"/>
</dbReference>
<dbReference type="GO" id="GO:0004312">
    <property type="term" value="F:fatty acid synthase activity"/>
    <property type="evidence" value="ECO:0007669"/>
    <property type="project" value="TreeGrafter"/>
</dbReference>
<gene>
    <name evidence="7" type="ORF">FNH08_48080</name>
</gene>
<dbReference type="EMBL" id="VJZC01000873">
    <property type="protein sequence ID" value="MPY64644.1"/>
    <property type="molecule type" value="Genomic_DNA"/>
</dbReference>
<dbReference type="PROSITE" id="PS52019">
    <property type="entry name" value="PKS_MFAS_DH"/>
    <property type="match status" value="1"/>
</dbReference>
<dbReference type="InterPro" id="IPR049900">
    <property type="entry name" value="PKS_mFAS_DH"/>
</dbReference>
<dbReference type="Gene3D" id="3.40.366.10">
    <property type="entry name" value="Malonyl-Coenzyme A Acyl Carrier Protein, domain 2"/>
    <property type="match status" value="1"/>
</dbReference>
<dbReference type="InterPro" id="IPR049552">
    <property type="entry name" value="PKS_DH_N"/>
</dbReference>
<dbReference type="Gene3D" id="3.30.70.250">
    <property type="entry name" value="Malonyl-CoA ACP transacylase, ACP-binding"/>
    <property type="match status" value="1"/>
</dbReference>
<dbReference type="InterPro" id="IPR014043">
    <property type="entry name" value="Acyl_transferase_dom"/>
</dbReference>
<dbReference type="Pfam" id="PF14765">
    <property type="entry name" value="PS-DH"/>
    <property type="match status" value="1"/>
</dbReference>
<dbReference type="Gene3D" id="3.40.50.720">
    <property type="entry name" value="NAD(P)-binding Rossmann-like Domain"/>
    <property type="match status" value="1"/>
</dbReference>
<dbReference type="CDD" id="cd08956">
    <property type="entry name" value="KR_3_FAS_SDR_x"/>
    <property type="match status" value="1"/>
</dbReference>
<dbReference type="Pfam" id="PF08659">
    <property type="entry name" value="KR"/>
    <property type="match status" value="1"/>
</dbReference>
<feature type="active site" description="Proton acceptor; for dehydratase activity" evidence="4">
    <location>
        <position position="258"/>
    </location>
</feature>
<accession>A0A5N8XZ63</accession>
<organism evidence="7 8">
    <name type="scientific">Streptomyces spongiae</name>
    <dbReference type="NCBI Taxonomy" id="565072"/>
    <lineage>
        <taxon>Bacteria</taxon>
        <taxon>Bacillati</taxon>
        <taxon>Actinomycetota</taxon>
        <taxon>Actinomycetes</taxon>
        <taxon>Kitasatosporales</taxon>
        <taxon>Streptomycetaceae</taxon>
        <taxon>Streptomyces</taxon>
    </lineage>
</organism>
<dbReference type="Pfam" id="PF21089">
    <property type="entry name" value="PKS_DH_N"/>
    <property type="match status" value="1"/>
</dbReference>
<dbReference type="InterPro" id="IPR057326">
    <property type="entry name" value="KR_dom"/>
</dbReference>
<feature type="domain" description="PKS/mFAS DH" evidence="6">
    <location>
        <begin position="226"/>
        <end position="501"/>
    </location>
</feature>
<evidence type="ECO:0000259" key="6">
    <source>
        <dbReference type="PROSITE" id="PS52019"/>
    </source>
</evidence>
<dbReference type="PANTHER" id="PTHR43775:SF51">
    <property type="entry name" value="INACTIVE PHENOLPHTHIOCEROL SYNTHESIS POLYKETIDE SYNTHASE TYPE I PKS1-RELATED"/>
    <property type="match status" value="1"/>
</dbReference>
<dbReference type="Pfam" id="PF00698">
    <property type="entry name" value="Acyl_transf_1"/>
    <property type="match status" value="1"/>
</dbReference>
<feature type="region of interest" description="C-terminal hotdog fold" evidence="4">
    <location>
        <begin position="364"/>
        <end position="501"/>
    </location>
</feature>
<keyword evidence="2" id="KW-0808">Transferase</keyword>
<dbReference type="InterPro" id="IPR016035">
    <property type="entry name" value="Acyl_Trfase/lysoPLipase"/>
</dbReference>
<dbReference type="InterPro" id="IPR001227">
    <property type="entry name" value="Ac_transferase_dom_sf"/>
</dbReference>
<dbReference type="InterPro" id="IPR020807">
    <property type="entry name" value="PKS_DH"/>
</dbReference>
<dbReference type="InterPro" id="IPR013968">
    <property type="entry name" value="PKS_KR"/>
</dbReference>
<dbReference type="Proteomes" id="UP000400924">
    <property type="component" value="Unassembled WGS sequence"/>
</dbReference>
<reference evidence="7 8" key="1">
    <citation type="submission" date="2019-07" db="EMBL/GenBank/DDBJ databases">
        <title>New species of Amycolatopsis and Streptomyces.</title>
        <authorList>
            <person name="Duangmal K."/>
            <person name="Teo W.F.A."/>
            <person name="Lipun K."/>
        </authorList>
    </citation>
    <scope>NUCLEOTIDE SEQUENCE [LARGE SCALE GENOMIC DNA]</scope>
    <source>
        <strain evidence="7 8">NBRC 106415</strain>
    </source>
</reference>
<sequence>AVDADEDDVTPHLTGGVSLAAVNGPSSLVLSGTEEDVLAVAAALPGRRSTRLRVSHAFHSPLMDPMLDEFRAAISGLRFAEPRIALVSNLSGDLAVPDSVDYWVRHVRETVRFADGVRTLAAQGVTRFLEIGPDGTLTALIEQAAPDDAVAVPVLRKDRPEETAALTALAHLFTHGVPVDWPALFTNTRARLTDAPTYPFQHQNYWPAVTASLRDAAALGLEPVGHPLLGAVVPLVESDGVVLAGRLSAGTQTWLADHEVHGRVLLPATAFLDLVVRAGDEVGCGRVEELSLGAPLTLGPREGMRIQIAVGAPDEDGRRSVGVHSRPDTSDENLPWTQHASGTLAADEGSPQALDASAWPPAEARPVDLDGFYETRAEDGFAYGPVFQGLRAAWRRGDEVFVEAELPEHVPTRGFGLHPALLDAVLHAAAFVGAETEGAGSLLPFAWEGVSLHATAASTVRAKLARTGTGGIAVTVADQDGNPVASVSRLTVRPADDRLSTGRTSGHLYRLAWTPVAASEPYAAPLAVVGEDTAGLAEALSATAYADLASMTDPCPGVVLAAVSGDTTSGDVVTVLHDATARVLRLVQEWLGQGLGQDRHPDARLVVTTTGLPDPVLGAVRGLLRTVQNEHPGRVGLVSWPTEDEIDADLLRRALTLDEPETAVRNGRLEAPRVVRATAPTDSVAPWNGAGPVLVTGGTGGLGAVLARHLVRVHGVGELVLLSRRGADAPGASELVAELEELGAARVDAVACDVSDRDALADALAGRRISAVVHAAGVLDDGLVGGLTAERLHAVLAPKADAAWYLHELLPDVRAFVLISSAAGTFGGTGQANYSAANAFLDDLADHRRTLGLPATSLAWGPWDLDGTGMTGDLTPAERDRLTRTGFPAVTQEQGLRLFDAAITYDEPVVLPIPLDLRTIRDRGDVPSMLRGLTRSRRRVVAGGGLLQRLTGLDEVERGEVLLDVVRVQVALVLGH</sequence>
<dbReference type="SUPFAM" id="SSF52151">
    <property type="entry name" value="FabD/lysophospholipase-like"/>
    <property type="match status" value="1"/>
</dbReference>
<dbReference type="SMART" id="SM00822">
    <property type="entry name" value="PKS_KR"/>
    <property type="match status" value="1"/>
</dbReference>
<dbReference type="PANTHER" id="PTHR43775">
    <property type="entry name" value="FATTY ACID SYNTHASE"/>
    <property type="match status" value="1"/>
</dbReference>
<feature type="non-terminal residue" evidence="7">
    <location>
        <position position="976"/>
    </location>
</feature>
<proteinExistence type="predicted"/>
<dbReference type="Gene3D" id="3.10.129.110">
    <property type="entry name" value="Polyketide synthase dehydratase"/>
    <property type="match status" value="1"/>
</dbReference>
<dbReference type="OrthoDB" id="9778690at2"/>
<evidence type="ECO:0000313" key="7">
    <source>
        <dbReference type="EMBL" id="MPY64644.1"/>
    </source>
</evidence>
<evidence type="ECO:0000256" key="4">
    <source>
        <dbReference type="PROSITE-ProRule" id="PRU01363"/>
    </source>
</evidence>
<feature type="non-terminal residue" evidence="7">
    <location>
        <position position="1"/>
    </location>
</feature>
<dbReference type="SMART" id="SM00827">
    <property type="entry name" value="PKS_AT"/>
    <property type="match status" value="1"/>
</dbReference>
<evidence type="ECO:0000256" key="3">
    <source>
        <dbReference type="ARBA" id="ARBA00023268"/>
    </source>
</evidence>
<keyword evidence="3" id="KW-0511">Multifunctional enzyme</keyword>
<dbReference type="AlphaFoldDB" id="A0A5N8XZ63"/>
<dbReference type="RefSeq" id="WP_152778209.1">
    <property type="nucleotide sequence ID" value="NZ_VJZC01000873.1"/>
</dbReference>
<evidence type="ECO:0000256" key="1">
    <source>
        <dbReference type="ARBA" id="ARBA00004792"/>
    </source>
</evidence>